<evidence type="ECO:0000313" key="5">
    <source>
        <dbReference type="Proteomes" id="UP000024942"/>
    </source>
</evidence>
<dbReference type="SUPFAM" id="SSF51412">
    <property type="entry name" value="Inosine monophosphate dehydrogenase (IMPDH)"/>
    <property type="match status" value="1"/>
</dbReference>
<sequence>MKTRITEMFGIEHPIIQGGMHFVGFAEMAAAVSNAGGLGIITALTQRTPADLANEIARCRDMTDKPIGVNLTFLPVVNAPDYPGYVKAIIDGGVKAVETAGNNPVQVLPILKEHGIKVIHKCTAVRHALKAQSIGCDAVSVDGFECGGHPGEDDIPNMILLPRAADELDIPFVASGGQADGRSLVASLAMGAEGMNMGTRFIATKEAPVHQNVKDAIVAASELDTRLVMRPLRNTERVLTNVAVERLLKKEKELGSKLEFKDIAEEVAGVYPRIMMDGEMDAGAWSCGMVAGLIHDIPTCKELIDRIMAEAEEIINKRLGGFLKN</sequence>
<keyword evidence="2" id="KW-0288">FMN</keyword>
<evidence type="ECO:0000256" key="2">
    <source>
        <dbReference type="ARBA" id="ARBA00022643"/>
    </source>
</evidence>
<comment type="caution">
    <text evidence="4">The sequence shown here is derived from an EMBL/GenBank/DDBJ whole genome shotgun (WGS) entry which is preliminary data.</text>
</comment>
<dbReference type="PANTHER" id="PTHR32332">
    <property type="entry name" value="2-NITROPROPANE DIOXYGENASE"/>
    <property type="match status" value="1"/>
</dbReference>
<dbReference type="PANTHER" id="PTHR32332:SF20">
    <property type="entry name" value="2-NITROPROPANE DIOXYGENASE-LIKE PROTEIN"/>
    <property type="match status" value="1"/>
</dbReference>
<dbReference type="CDD" id="cd04730">
    <property type="entry name" value="NPD_like"/>
    <property type="match status" value="1"/>
</dbReference>
<dbReference type="eggNOG" id="COG2070">
    <property type="taxonomic scope" value="Bacteria"/>
</dbReference>
<dbReference type="Pfam" id="PF03060">
    <property type="entry name" value="NMO"/>
    <property type="match status" value="2"/>
</dbReference>
<dbReference type="GO" id="GO:0051213">
    <property type="term" value="F:dioxygenase activity"/>
    <property type="evidence" value="ECO:0007669"/>
    <property type="project" value="UniProtKB-KW"/>
</dbReference>
<evidence type="ECO:0000313" key="4">
    <source>
        <dbReference type="EMBL" id="KDA04044.1"/>
    </source>
</evidence>
<evidence type="ECO:0000256" key="3">
    <source>
        <dbReference type="ARBA" id="ARBA00023002"/>
    </source>
</evidence>
<dbReference type="InterPro" id="IPR013785">
    <property type="entry name" value="Aldolase_TIM"/>
</dbReference>
<keyword evidence="4" id="KW-0223">Dioxygenase</keyword>
<keyword evidence="5" id="KW-1185">Reference proteome</keyword>
<dbReference type="EMBL" id="ARYL01000002">
    <property type="protein sequence ID" value="KDA04044.1"/>
    <property type="molecule type" value="Genomic_DNA"/>
</dbReference>
<dbReference type="InterPro" id="IPR004136">
    <property type="entry name" value="NMO"/>
</dbReference>
<dbReference type="OrthoDB" id="9778912at2"/>
<gene>
    <name evidence="4" type="ORF">HOC_01861</name>
</gene>
<proteinExistence type="predicted"/>
<keyword evidence="1" id="KW-0285">Flavoprotein</keyword>
<dbReference type="STRING" id="1280953.HOC_01861"/>
<dbReference type="PATRIC" id="fig|1280953.3.peg.375"/>
<dbReference type="RefSeq" id="WP_035535407.1">
    <property type="nucleotide sequence ID" value="NZ_ARYL01000002.1"/>
</dbReference>
<evidence type="ECO:0000256" key="1">
    <source>
        <dbReference type="ARBA" id="ARBA00022630"/>
    </source>
</evidence>
<organism evidence="4 5">
    <name type="scientific">Hyphomonas oceanitis SCH89</name>
    <dbReference type="NCBI Taxonomy" id="1280953"/>
    <lineage>
        <taxon>Bacteria</taxon>
        <taxon>Pseudomonadati</taxon>
        <taxon>Pseudomonadota</taxon>
        <taxon>Alphaproteobacteria</taxon>
        <taxon>Hyphomonadales</taxon>
        <taxon>Hyphomonadaceae</taxon>
        <taxon>Hyphomonas</taxon>
    </lineage>
</organism>
<dbReference type="GO" id="GO:0018580">
    <property type="term" value="F:nitronate monooxygenase activity"/>
    <property type="evidence" value="ECO:0007669"/>
    <property type="project" value="InterPro"/>
</dbReference>
<dbReference type="Gene3D" id="3.20.20.70">
    <property type="entry name" value="Aldolase class I"/>
    <property type="match status" value="1"/>
</dbReference>
<dbReference type="Proteomes" id="UP000024942">
    <property type="component" value="Unassembled WGS sequence"/>
</dbReference>
<accession>A0A059GBE1</accession>
<dbReference type="AlphaFoldDB" id="A0A059GBE1"/>
<name>A0A059GBE1_9PROT</name>
<keyword evidence="3" id="KW-0560">Oxidoreductase</keyword>
<reference evidence="4 5" key="1">
    <citation type="journal article" date="2014" name="Antonie Van Leeuwenhoek">
        <title>Hyphomonas beringensis sp. nov. and Hyphomonas chukchiensis sp. nov., isolated from surface seawater of the Bering Sea and Chukchi Sea.</title>
        <authorList>
            <person name="Li C."/>
            <person name="Lai Q."/>
            <person name="Li G."/>
            <person name="Dong C."/>
            <person name="Wang J."/>
            <person name="Liao Y."/>
            <person name="Shao Z."/>
        </authorList>
    </citation>
    <scope>NUCLEOTIDE SEQUENCE [LARGE SCALE GENOMIC DNA]</scope>
    <source>
        <strain evidence="4 5">SCH89</strain>
    </source>
</reference>
<protein>
    <submittedName>
        <fullName evidence="4">2-nitropropane dioxygenase</fullName>
    </submittedName>
</protein>